<dbReference type="InterPro" id="IPR008162">
    <property type="entry name" value="Pyrophosphatase"/>
</dbReference>
<evidence type="ECO:0000256" key="7">
    <source>
        <dbReference type="ARBA" id="ARBA00022777"/>
    </source>
</evidence>
<evidence type="ECO:0000256" key="10">
    <source>
        <dbReference type="ARBA" id="ARBA00022842"/>
    </source>
</evidence>
<dbReference type="HAMAP" id="MF_00065">
    <property type="entry name" value="Adenylyl_sulf_kinase"/>
    <property type="match status" value="1"/>
</dbReference>
<comment type="similarity">
    <text evidence="3">Belongs to the PPase family.</text>
</comment>
<evidence type="ECO:0000259" key="12">
    <source>
        <dbReference type="Pfam" id="PF01747"/>
    </source>
</evidence>
<dbReference type="Gene3D" id="3.40.50.300">
    <property type="entry name" value="P-loop containing nucleotide triphosphate hydrolases"/>
    <property type="match status" value="1"/>
</dbReference>
<dbReference type="GO" id="GO:0004020">
    <property type="term" value="F:adenylylsulfate kinase activity"/>
    <property type="evidence" value="ECO:0007669"/>
    <property type="project" value="InterPro"/>
</dbReference>
<dbReference type="InterPro" id="IPR036649">
    <property type="entry name" value="Pyrophosphatase_sf"/>
</dbReference>
<dbReference type="SUPFAM" id="SSF52374">
    <property type="entry name" value="Nucleotidylyl transferase"/>
    <property type="match status" value="1"/>
</dbReference>
<dbReference type="GO" id="GO:0000103">
    <property type="term" value="P:sulfate assimilation"/>
    <property type="evidence" value="ECO:0007669"/>
    <property type="project" value="InterPro"/>
</dbReference>
<feature type="domain" description="APS kinase" evidence="11">
    <location>
        <begin position="124"/>
        <end position="275"/>
    </location>
</feature>
<comment type="pathway">
    <text evidence="2">Sulfur metabolism.</text>
</comment>
<dbReference type="OrthoDB" id="506431at2759"/>
<dbReference type="EMBL" id="SDOX01000006">
    <property type="protein sequence ID" value="TFJ87244.1"/>
    <property type="molecule type" value="Genomic_DNA"/>
</dbReference>
<evidence type="ECO:0000259" key="11">
    <source>
        <dbReference type="Pfam" id="PF01583"/>
    </source>
</evidence>
<dbReference type="SUPFAM" id="SSF50324">
    <property type="entry name" value="Inorganic pyrophosphatase"/>
    <property type="match status" value="1"/>
</dbReference>
<dbReference type="GO" id="GO:0004781">
    <property type="term" value="F:sulfate adenylyltransferase (ATP) activity"/>
    <property type="evidence" value="ECO:0007669"/>
    <property type="project" value="InterPro"/>
</dbReference>
<evidence type="ECO:0000256" key="4">
    <source>
        <dbReference type="ARBA" id="ARBA00022679"/>
    </source>
</evidence>
<dbReference type="Gene3D" id="3.40.50.620">
    <property type="entry name" value="HUPs"/>
    <property type="match status" value="1"/>
</dbReference>
<protein>
    <submittedName>
        <fullName evidence="14">Uncharacterized protein</fullName>
    </submittedName>
</protein>
<dbReference type="InterPro" id="IPR027417">
    <property type="entry name" value="P-loop_NTPase"/>
</dbReference>
<evidence type="ECO:0000259" key="13">
    <source>
        <dbReference type="Pfam" id="PF14306"/>
    </source>
</evidence>
<dbReference type="GO" id="GO:0005524">
    <property type="term" value="F:ATP binding"/>
    <property type="evidence" value="ECO:0007669"/>
    <property type="project" value="UniProtKB-KW"/>
</dbReference>
<evidence type="ECO:0000256" key="3">
    <source>
        <dbReference type="ARBA" id="ARBA00006220"/>
    </source>
</evidence>
<dbReference type="PANTHER" id="PTHR11055">
    <property type="entry name" value="BIFUNCTIONAL 3'-PHOSPHOADENOSINE 5'-PHOSPHOSULFATE SYNTHASE"/>
    <property type="match status" value="1"/>
</dbReference>
<sequence length="1006" mass="110313">MAVWKYAALSQEEGAQGAASLPETVPAGGSGSASYAEDDVALKRRMPFCIGLTVLLAIIYVLSRTENMQCPPMDLSNIDLGDVRAQRLSLTPPHIIECAAAGEGGSQKACHLPRKKRYASVGQKGITLWMTGLSGSGKSTIAKALEEELVLKHGKHVYRLDGDNIRTGLNRDLGFSASDRAESVRRVGELACLMNDAGTITIVSLVSPYREDRDIARRRHEEQGLKFMEVFMDVPLDVVQDRDPKGLYKKVAAGEIKGFTGVDAPYEPPLEPEILLPNYKMTIDECVAVFLQRLRVEGVLEGGEVYPNGLPLPDGGQVVDLHVPPSQLSDKKAEAASLPRVLLTDIDLNWLQTVGEGWAAPLKGFMREGALVQALHHNSLLVDPQNVTGHSGILEMPTDWNGYTTRDRVSMSIPIVLPITDFTKFGVERSGKSAVALSTKDGVIVAILRNPEIYKNRKEEIIARTFGVIDSGHPYIKHINSGGDWLLGGEVELLGRIKYDDGLDQYRLTAKELVEEFVRRGADAVFAFQTRNPTHAGHAYLMKTAREKLIAKGFKNPILWLSPLGGWTKEDDVPLDVRVKQHVAVLNEGMLDPKTTVMAIWPAPMIYAGPTEVIFHAKSRRNAGAGFFVVGRDPAGMKGSVEAATFKEDDLYHPDHGRYVLQTSPGLGGMELVAFQQVKYDKRDHIMKTPDPKRPDDFISISGSKMRLLARNGAVACTLPMPSDVVAANCVPPGFMVPTGWAIVVDYYQNADSKRWVPWSRPIVKPDSAVSTEVEGQYGTGDFALYLTQQGRKISPWHDLPLKVAENVYTAIIEIPMYTTAKLEVQKQLAGNPIKQDVHDDGTVRFYKYGTPPFNYGLLPQTWEDPSSVEGGHGGDNDPLDMIEVGSGPLPIGTTVKVKVLGALRLIDSGESDTKIIVIREDEADTIHDMISLENAKPGTTTQLVQWLKYYKTAEGKGVNSLVSEIPSSAAEAVQVIEACHARWQALKNGTAVDSDDFYLGRRNRL</sequence>
<gene>
    <name evidence="14" type="ORF">NSK_001576</name>
</gene>
<keyword evidence="15" id="KW-1185">Reference proteome</keyword>
<comment type="caution">
    <text evidence="14">The sequence shown here is derived from an EMBL/GenBank/DDBJ whole genome shotgun (WGS) entry which is preliminary data.</text>
</comment>
<comment type="cofactor">
    <cofactor evidence="1">
        <name>Mg(2+)</name>
        <dbReference type="ChEBI" id="CHEBI:18420"/>
    </cofactor>
</comment>
<evidence type="ECO:0000256" key="9">
    <source>
        <dbReference type="ARBA" id="ARBA00022840"/>
    </source>
</evidence>
<keyword evidence="7" id="KW-0418">Kinase</keyword>
<dbReference type="Pfam" id="PF14306">
    <property type="entry name" value="PUA_2"/>
    <property type="match status" value="1"/>
</dbReference>
<dbReference type="InterPro" id="IPR024951">
    <property type="entry name" value="Sulfurylase_cat_dom"/>
</dbReference>
<dbReference type="GO" id="GO:0000287">
    <property type="term" value="F:magnesium ion binding"/>
    <property type="evidence" value="ECO:0007669"/>
    <property type="project" value="InterPro"/>
</dbReference>
<dbReference type="Pfam" id="PF01583">
    <property type="entry name" value="APS_kinase"/>
    <property type="match status" value="1"/>
</dbReference>
<dbReference type="CDD" id="cd02027">
    <property type="entry name" value="APSK"/>
    <property type="match status" value="1"/>
</dbReference>
<dbReference type="Gene3D" id="3.90.80.10">
    <property type="entry name" value="Inorganic pyrophosphatase"/>
    <property type="match status" value="1"/>
</dbReference>
<dbReference type="Proteomes" id="UP000355283">
    <property type="component" value="Unassembled WGS sequence"/>
</dbReference>
<keyword evidence="9" id="KW-0067">ATP-binding</keyword>
<evidence type="ECO:0000256" key="6">
    <source>
        <dbReference type="ARBA" id="ARBA00022741"/>
    </source>
</evidence>
<dbReference type="InterPro" id="IPR014729">
    <property type="entry name" value="Rossmann-like_a/b/a_fold"/>
</dbReference>
<dbReference type="Pfam" id="PF00719">
    <property type="entry name" value="Pyrophosphatase"/>
    <property type="match status" value="1"/>
</dbReference>
<evidence type="ECO:0000256" key="2">
    <source>
        <dbReference type="ARBA" id="ARBA00004678"/>
    </source>
</evidence>
<keyword evidence="6" id="KW-0547">Nucleotide-binding</keyword>
<evidence type="ECO:0000313" key="15">
    <source>
        <dbReference type="Proteomes" id="UP000355283"/>
    </source>
</evidence>
<dbReference type="InterPro" id="IPR025980">
    <property type="entry name" value="ATP-Sase_PUA-like_dom"/>
</dbReference>
<evidence type="ECO:0000256" key="1">
    <source>
        <dbReference type="ARBA" id="ARBA00001946"/>
    </source>
</evidence>
<dbReference type="Gene3D" id="3.10.400.10">
    <property type="entry name" value="Sulfate adenylyltransferase"/>
    <property type="match status" value="1"/>
</dbReference>
<dbReference type="SUPFAM" id="SSF52540">
    <property type="entry name" value="P-loop containing nucleoside triphosphate hydrolases"/>
    <property type="match status" value="1"/>
</dbReference>
<feature type="domain" description="Sulphate adenylyltransferase catalytic" evidence="12">
    <location>
        <begin position="504"/>
        <end position="716"/>
    </location>
</feature>
<dbReference type="InterPro" id="IPR002891">
    <property type="entry name" value="APS"/>
</dbReference>
<reference evidence="14 15" key="1">
    <citation type="submission" date="2019-01" db="EMBL/GenBank/DDBJ databases">
        <title>Nuclear Genome Assembly of the Microalgal Biofuel strain Nannochloropsis salina CCMP1776.</title>
        <authorList>
            <person name="Hovde B."/>
        </authorList>
    </citation>
    <scope>NUCLEOTIDE SEQUENCE [LARGE SCALE GENOMIC DNA]</scope>
    <source>
        <strain evidence="14 15">CCMP1776</strain>
    </source>
</reference>
<dbReference type="NCBIfam" id="NF003013">
    <property type="entry name" value="PRK03846.1"/>
    <property type="match status" value="1"/>
</dbReference>
<keyword evidence="10" id="KW-0460">Magnesium</keyword>
<proteinExistence type="inferred from homology"/>
<dbReference type="InterPro" id="IPR015947">
    <property type="entry name" value="PUA-like_sf"/>
</dbReference>
<dbReference type="AlphaFoldDB" id="A0A4D9D8A2"/>
<name>A0A4D9D8A2_9STRA</name>
<dbReference type="PROSITE" id="PS00387">
    <property type="entry name" value="PPASE"/>
    <property type="match status" value="1"/>
</dbReference>
<evidence type="ECO:0000256" key="8">
    <source>
        <dbReference type="ARBA" id="ARBA00022801"/>
    </source>
</evidence>
<evidence type="ECO:0000313" key="14">
    <source>
        <dbReference type="EMBL" id="TFJ87244.1"/>
    </source>
</evidence>
<organism evidence="14 15">
    <name type="scientific">Nannochloropsis salina CCMP1776</name>
    <dbReference type="NCBI Taxonomy" id="1027361"/>
    <lineage>
        <taxon>Eukaryota</taxon>
        <taxon>Sar</taxon>
        <taxon>Stramenopiles</taxon>
        <taxon>Ochrophyta</taxon>
        <taxon>Eustigmatophyceae</taxon>
        <taxon>Eustigmatales</taxon>
        <taxon>Monodopsidaceae</taxon>
        <taxon>Microchloropsis</taxon>
        <taxon>Microchloropsis salina</taxon>
    </lineage>
</organism>
<accession>A0A4D9D8A2</accession>
<dbReference type="PANTHER" id="PTHR11055:SF1">
    <property type="entry name" value="PAPS SYNTHETASE, ISOFORM D"/>
    <property type="match status" value="1"/>
</dbReference>
<keyword evidence="8" id="KW-0378">Hydrolase</keyword>
<dbReference type="SUPFAM" id="SSF88697">
    <property type="entry name" value="PUA domain-like"/>
    <property type="match status" value="1"/>
</dbReference>
<dbReference type="Pfam" id="PF01747">
    <property type="entry name" value="ATP-sulfurylase"/>
    <property type="match status" value="1"/>
</dbReference>
<dbReference type="GO" id="GO:0004427">
    <property type="term" value="F:inorganic diphosphate phosphatase activity"/>
    <property type="evidence" value="ECO:0007669"/>
    <property type="project" value="InterPro"/>
</dbReference>
<evidence type="ECO:0000256" key="5">
    <source>
        <dbReference type="ARBA" id="ARBA00022723"/>
    </source>
</evidence>
<dbReference type="GO" id="GO:0006796">
    <property type="term" value="P:phosphate-containing compound metabolic process"/>
    <property type="evidence" value="ECO:0007669"/>
    <property type="project" value="InterPro"/>
</dbReference>
<keyword evidence="5" id="KW-0479">Metal-binding</keyword>
<dbReference type="GO" id="GO:0005737">
    <property type="term" value="C:cytoplasm"/>
    <property type="evidence" value="ECO:0007669"/>
    <property type="project" value="InterPro"/>
</dbReference>
<dbReference type="NCBIfam" id="TIGR00455">
    <property type="entry name" value="apsK"/>
    <property type="match status" value="1"/>
</dbReference>
<keyword evidence="4" id="KW-0808">Transferase</keyword>
<dbReference type="InterPro" id="IPR059117">
    <property type="entry name" value="APS_kinase_dom"/>
</dbReference>
<feature type="domain" description="ATP-sulfurylase PUA-like" evidence="13">
    <location>
        <begin position="313"/>
        <end position="494"/>
    </location>
</feature>